<dbReference type="SUPFAM" id="SSF54637">
    <property type="entry name" value="Thioesterase/thiol ester dehydrase-isomerase"/>
    <property type="match status" value="1"/>
</dbReference>
<protein>
    <recommendedName>
        <fullName evidence="17">Acyl-coenzyme A thioesterase THEM4</fullName>
        <ecNumber evidence="16">3.1.2.2</ecNumber>
    </recommendedName>
    <alternativeName>
        <fullName evidence="18">Thioesterase superfamily member 4</fullName>
    </alternativeName>
</protein>
<dbReference type="EMBL" id="JAVLVT010000001">
    <property type="protein sequence ID" value="MDS1269372.1"/>
    <property type="molecule type" value="Genomic_DNA"/>
</dbReference>
<evidence type="ECO:0000256" key="21">
    <source>
        <dbReference type="ARBA" id="ARBA00047969"/>
    </source>
</evidence>
<keyword evidence="7 25" id="KW-0378">Hydrolase</keyword>
<comment type="catalytic activity">
    <reaction evidence="22">
        <text>dodecanoyl-CoA + H2O = dodecanoate + CoA + H(+)</text>
        <dbReference type="Rhea" id="RHEA:30135"/>
        <dbReference type="ChEBI" id="CHEBI:15377"/>
        <dbReference type="ChEBI" id="CHEBI:15378"/>
        <dbReference type="ChEBI" id="CHEBI:18262"/>
        <dbReference type="ChEBI" id="CHEBI:57287"/>
        <dbReference type="ChEBI" id="CHEBI:57375"/>
    </reaction>
    <physiologicalReaction direction="left-to-right" evidence="22">
        <dbReference type="Rhea" id="RHEA:30136"/>
    </physiologicalReaction>
</comment>
<dbReference type="InterPro" id="IPR029069">
    <property type="entry name" value="HotDog_dom_sf"/>
</dbReference>
<name>A0ABU2H309_9ACTN</name>
<sequence>MTLDASQASTTENGSGTLDPAAFGLPVVADAEIPAELHELVAGMRRLVDVVAHTGAPPERLAHASTIVTELADQLDMDRREIGTMLRRDYPDASAEYGTVTNVVTGITNPAAPPLELKRHEAGEETPAGVSAAITLGGVYQGPPGLVHGGWISAMLDQALGEAASAAGMPGLTAHLEADYPNPTPLFTPLTIRAWVTGSERRKVFVRAEIRNGDQVTARGSAIMVQILPTLAAGGDATQRST</sequence>
<comment type="catalytic activity">
    <reaction evidence="13">
        <text>(5Z,8Z,11Z,14Z)-eicosatetraenoyl-CoA + H2O = (5Z,8Z,11Z,14Z)-eicosatetraenoate + CoA + H(+)</text>
        <dbReference type="Rhea" id="RHEA:40151"/>
        <dbReference type="ChEBI" id="CHEBI:15377"/>
        <dbReference type="ChEBI" id="CHEBI:15378"/>
        <dbReference type="ChEBI" id="CHEBI:32395"/>
        <dbReference type="ChEBI" id="CHEBI:57287"/>
        <dbReference type="ChEBI" id="CHEBI:57368"/>
    </reaction>
    <physiologicalReaction direction="left-to-right" evidence="13">
        <dbReference type="Rhea" id="RHEA:40152"/>
    </physiologicalReaction>
</comment>
<dbReference type="GO" id="GO:0016787">
    <property type="term" value="F:hydrolase activity"/>
    <property type="evidence" value="ECO:0007669"/>
    <property type="project" value="UniProtKB-KW"/>
</dbReference>
<evidence type="ECO:0000256" key="3">
    <source>
        <dbReference type="ARBA" id="ARBA00004632"/>
    </source>
</evidence>
<dbReference type="PANTHER" id="PTHR12418:SF19">
    <property type="entry name" value="ACYL-COENZYME A THIOESTERASE THEM4"/>
    <property type="match status" value="1"/>
</dbReference>
<evidence type="ECO:0000256" key="17">
    <source>
        <dbReference type="ARBA" id="ARBA00040123"/>
    </source>
</evidence>
<evidence type="ECO:0000256" key="15">
    <source>
        <dbReference type="ARBA" id="ARBA00038456"/>
    </source>
</evidence>
<dbReference type="Proteomes" id="UP001250214">
    <property type="component" value="Unassembled WGS sequence"/>
</dbReference>
<keyword evidence="4" id="KW-1003">Cell membrane</keyword>
<gene>
    <name evidence="25" type="ORF">RIF23_03580</name>
</gene>
<evidence type="ECO:0000256" key="23">
    <source>
        <dbReference type="ARBA" id="ARBA00048180"/>
    </source>
</evidence>
<evidence type="ECO:0000256" key="22">
    <source>
        <dbReference type="ARBA" id="ARBA00048074"/>
    </source>
</evidence>
<keyword evidence="6" id="KW-0053">Apoptosis</keyword>
<dbReference type="PANTHER" id="PTHR12418">
    <property type="entry name" value="ACYL-COENZYME A THIOESTERASE THEM4"/>
    <property type="match status" value="1"/>
</dbReference>
<evidence type="ECO:0000313" key="26">
    <source>
        <dbReference type="Proteomes" id="UP001250214"/>
    </source>
</evidence>
<keyword evidence="12" id="KW-0966">Cell projection</keyword>
<dbReference type="InterPro" id="IPR052365">
    <property type="entry name" value="THEM4/THEM5_acyl-CoA_thioest"/>
</dbReference>
<keyword evidence="10" id="KW-0443">Lipid metabolism</keyword>
<evidence type="ECO:0000256" key="11">
    <source>
        <dbReference type="ARBA" id="ARBA00023136"/>
    </source>
</evidence>
<evidence type="ECO:0000256" key="1">
    <source>
        <dbReference type="ARBA" id="ARBA00004170"/>
    </source>
</evidence>
<keyword evidence="11" id="KW-0472">Membrane</keyword>
<evidence type="ECO:0000256" key="4">
    <source>
        <dbReference type="ARBA" id="ARBA00022475"/>
    </source>
</evidence>
<dbReference type="CDD" id="cd03443">
    <property type="entry name" value="PaaI_thioesterase"/>
    <property type="match status" value="1"/>
</dbReference>
<keyword evidence="9" id="KW-0809">Transit peptide</keyword>
<comment type="similarity">
    <text evidence="15">Belongs to the THEM4/THEM5 thioesterase family.</text>
</comment>
<proteinExistence type="inferred from homology"/>
<dbReference type="Gene3D" id="3.10.129.10">
    <property type="entry name" value="Hotdog Thioesterase"/>
    <property type="match status" value="1"/>
</dbReference>
<reference evidence="26" key="1">
    <citation type="submission" date="2023-07" db="EMBL/GenBank/DDBJ databases">
        <title>Novel species in the genus Lipingzhangella isolated from Sambhar Salt Lake.</title>
        <authorList>
            <person name="Jiya N."/>
            <person name="Kajale S."/>
            <person name="Sharma A."/>
        </authorList>
    </citation>
    <scope>NUCLEOTIDE SEQUENCE [LARGE SCALE GENOMIC DNA]</scope>
    <source>
        <strain evidence="26">LS1_29</strain>
    </source>
</reference>
<dbReference type="Pfam" id="PF03061">
    <property type="entry name" value="4HBT"/>
    <property type="match status" value="1"/>
</dbReference>
<evidence type="ECO:0000313" key="25">
    <source>
        <dbReference type="EMBL" id="MDS1269372.1"/>
    </source>
</evidence>
<dbReference type="RefSeq" id="WP_310910849.1">
    <property type="nucleotide sequence ID" value="NZ_JAVLVT010000001.1"/>
</dbReference>
<evidence type="ECO:0000256" key="19">
    <source>
        <dbReference type="ARBA" id="ARBA00047588"/>
    </source>
</evidence>
<evidence type="ECO:0000256" key="7">
    <source>
        <dbReference type="ARBA" id="ARBA00022801"/>
    </source>
</evidence>
<evidence type="ECO:0000256" key="6">
    <source>
        <dbReference type="ARBA" id="ARBA00022703"/>
    </source>
</evidence>
<organism evidence="25 26">
    <name type="scientific">Lipingzhangella rawalii</name>
    <dbReference type="NCBI Taxonomy" id="2055835"/>
    <lineage>
        <taxon>Bacteria</taxon>
        <taxon>Bacillati</taxon>
        <taxon>Actinomycetota</taxon>
        <taxon>Actinomycetes</taxon>
        <taxon>Streptosporangiales</taxon>
        <taxon>Nocardiopsidaceae</taxon>
        <taxon>Lipingzhangella</taxon>
    </lineage>
</organism>
<comment type="caution">
    <text evidence="25">The sequence shown here is derived from an EMBL/GenBank/DDBJ whole genome shotgun (WGS) entry which is preliminary data.</text>
</comment>
<evidence type="ECO:0000256" key="20">
    <source>
        <dbReference type="ARBA" id="ARBA00047734"/>
    </source>
</evidence>
<comment type="catalytic activity">
    <reaction evidence="19">
        <text>octanoyl-CoA + H2O = octanoate + CoA + H(+)</text>
        <dbReference type="Rhea" id="RHEA:30143"/>
        <dbReference type="ChEBI" id="CHEBI:15377"/>
        <dbReference type="ChEBI" id="CHEBI:15378"/>
        <dbReference type="ChEBI" id="CHEBI:25646"/>
        <dbReference type="ChEBI" id="CHEBI:57287"/>
        <dbReference type="ChEBI" id="CHEBI:57386"/>
    </reaction>
    <physiologicalReaction direction="left-to-right" evidence="19">
        <dbReference type="Rhea" id="RHEA:30144"/>
    </physiologicalReaction>
</comment>
<comment type="catalytic activity">
    <reaction evidence="14">
        <text>(9Z)-octadecenoyl-CoA + H2O = (9Z)-octadecenoate + CoA + H(+)</text>
        <dbReference type="Rhea" id="RHEA:40139"/>
        <dbReference type="ChEBI" id="CHEBI:15377"/>
        <dbReference type="ChEBI" id="CHEBI:15378"/>
        <dbReference type="ChEBI" id="CHEBI:30823"/>
        <dbReference type="ChEBI" id="CHEBI:57287"/>
        <dbReference type="ChEBI" id="CHEBI:57387"/>
    </reaction>
    <physiologicalReaction direction="left-to-right" evidence="14">
        <dbReference type="Rhea" id="RHEA:40140"/>
    </physiologicalReaction>
</comment>
<evidence type="ECO:0000256" key="10">
    <source>
        <dbReference type="ARBA" id="ARBA00023098"/>
    </source>
</evidence>
<feature type="domain" description="Thioesterase" evidence="24">
    <location>
        <begin position="145"/>
        <end position="217"/>
    </location>
</feature>
<keyword evidence="8" id="KW-0276">Fatty acid metabolism</keyword>
<evidence type="ECO:0000256" key="8">
    <source>
        <dbReference type="ARBA" id="ARBA00022832"/>
    </source>
</evidence>
<dbReference type="EC" id="3.1.2.2" evidence="16"/>
<evidence type="ECO:0000256" key="9">
    <source>
        <dbReference type="ARBA" id="ARBA00022946"/>
    </source>
</evidence>
<evidence type="ECO:0000256" key="16">
    <source>
        <dbReference type="ARBA" id="ARBA00038848"/>
    </source>
</evidence>
<dbReference type="InterPro" id="IPR006683">
    <property type="entry name" value="Thioestr_dom"/>
</dbReference>
<evidence type="ECO:0000256" key="2">
    <source>
        <dbReference type="ARBA" id="ARBA00004496"/>
    </source>
</evidence>
<keyword evidence="5" id="KW-0963">Cytoplasm</keyword>
<evidence type="ECO:0000259" key="24">
    <source>
        <dbReference type="Pfam" id="PF03061"/>
    </source>
</evidence>
<evidence type="ECO:0000256" key="14">
    <source>
        <dbReference type="ARBA" id="ARBA00037002"/>
    </source>
</evidence>
<comment type="catalytic activity">
    <reaction evidence="21">
        <text>decanoyl-CoA + H2O = decanoate + CoA + H(+)</text>
        <dbReference type="Rhea" id="RHEA:40059"/>
        <dbReference type="ChEBI" id="CHEBI:15377"/>
        <dbReference type="ChEBI" id="CHEBI:15378"/>
        <dbReference type="ChEBI" id="CHEBI:27689"/>
        <dbReference type="ChEBI" id="CHEBI:57287"/>
        <dbReference type="ChEBI" id="CHEBI:61430"/>
    </reaction>
    <physiologicalReaction direction="left-to-right" evidence="21">
        <dbReference type="Rhea" id="RHEA:40060"/>
    </physiologicalReaction>
</comment>
<comment type="catalytic activity">
    <reaction evidence="20">
        <text>hexadecanoyl-CoA + H2O = hexadecanoate + CoA + H(+)</text>
        <dbReference type="Rhea" id="RHEA:16645"/>
        <dbReference type="ChEBI" id="CHEBI:7896"/>
        <dbReference type="ChEBI" id="CHEBI:15377"/>
        <dbReference type="ChEBI" id="CHEBI:15378"/>
        <dbReference type="ChEBI" id="CHEBI:57287"/>
        <dbReference type="ChEBI" id="CHEBI:57379"/>
        <dbReference type="EC" id="3.1.2.2"/>
    </reaction>
    <physiologicalReaction direction="left-to-right" evidence="20">
        <dbReference type="Rhea" id="RHEA:16646"/>
    </physiologicalReaction>
</comment>
<accession>A0ABU2H309</accession>
<keyword evidence="26" id="KW-1185">Reference proteome</keyword>
<comment type="catalytic activity">
    <reaction evidence="23">
        <text>tetradecanoyl-CoA + H2O = tetradecanoate + CoA + H(+)</text>
        <dbReference type="Rhea" id="RHEA:40119"/>
        <dbReference type="ChEBI" id="CHEBI:15377"/>
        <dbReference type="ChEBI" id="CHEBI:15378"/>
        <dbReference type="ChEBI" id="CHEBI:30807"/>
        <dbReference type="ChEBI" id="CHEBI:57287"/>
        <dbReference type="ChEBI" id="CHEBI:57385"/>
    </reaction>
    <physiologicalReaction direction="left-to-right" evidence="23">
        <dbReference type="Rhea" id="RHEA:40120"/>
    </physiologicalReaction>
</comment>
<evidence type="ECO:0000256" key="13">
    <source>
        <dbReference type="ARBA" id="ARBA00035852"/>
    </source>
</evidence>
<comment type="subcellular location">
    <subcellularLocation>
        <location evidence="3">Cell projection</location>
        <location evidence="3">Ruffle membrane</location>
    </subcellularLocation>
    <subcellularLocation>
        <location evidence="2">Cytoplasm</location>
    </subcellularLocation>
    <subcellularLocation>
        <location evidence="1">Membrane</location>
        <topology evidence="1">Peripheral membrane protein</topology>
    </subcellularLocation>
</comment>
<evidence type="ECO:0000256" key="12">
    <source>
        <dbReference type="ARBA" id="ARBA00023273"/>
    </source>
</evidence>
<evidence type="ECO:0000256" key="5">
    <source>
        <dbReference type="ARBA" id="ARBA00022490"/>
    </source>
</evidence>
<evidence type="ECO:0000256" key="18">
    <source>
        <dbReference type="ARBA" id="ARBA00043210"/>
    </source>
</evidence>